<dbReference type="Proteomes" id="UP000662747">
    <property type="component" value="Chromosome"/>
</dbReference>
<feature type="transmembrane region" description="Helical" evidence="14">
    <location>
        <begin position="265"/>
        <end position="287"/>
    </location>
</feature>
<feature type="transmembrane region" description="Helical" evidence="14">
    <location>
        <begin position="81"/>
        <end position="102"/>
    </location>
</feature>
<dbReference type="InterPro" id="IPR036097">
    <property type="entry name" value="HisK_dim/P_sf"/>
</dbReference>
<dbReference type="PANTHER" id="PTHR42878">
    <property type="entry name" value="TWO-COMPONENT HISTIDINE KINASE"/>
    <property type="match status" value="1"/>
</dbReference>
<feature type="transmembrane region" description="Helical" evidence="14">
    <location>
        <begin position="131"/>
        <end position="148"/>
    </location>
</feature>
<protein>
    <recommendedName>
        <fullName evidence="3">histidine kinase</fullName>
        <ecNumber evidence="3">2.7.13.3</ecNumber>
    </recommendedName>
</protein>
<reference evidence="18 19" key="1">
    <citation type="submission" date="2021-02" db="EMBL/GenBank/DDBJ databases">
        <title>De Novo genome assembly of isolated myxobacteria.</title>
        <authorList>
            <person name="Stevens D.C."/>
        </authorList>
    </citation>
    <scope>NUCLEOTIDE SEQUENCE [LARGE SCALE GENOMIC DNA]</scope>
    <source>
        <strain evidence="19">SCPEA02</strain>
    </source>
</reference>
<comment type="subcellular location">
    <subcellularLocation>
        <location evidence="2">Membrane</location>
        <topology evidence="2">Multi-pass membrane protein</topology>
    </subcellularLocation>
</comment>
<dbReference type="InterPro" id="IPR000700">
    <property type="entry name" value="PAS-assoc_C"/>
</dbReference>
<dbReference type="Pfam" id="PF13426">
    <property type="entry name" value="PAS_9"/>
    <property type="match status" value="1"/>
</dbReference>
<keyword evidence="11" id="KW-0902">Two-component regulatory system</keyword>
<dbReference type="SMART" id="SM00091">
    <property type="entry name" value="PAS"/>
    <property type="match status" value="2"/>
</dbReference>
<accession>A0ABX7NY50</accession>
<evidence type="ECO:0000256" key="3">
    <source>
        <dbReference type="ARBA" id="ARBA00012438"/>
    </source>
</evidence>
<evidence type="ECO:0000256" key="10">
    <source>
        <dbReference type="ARBA" id="ARBA00022989"/>
    </source>
</evidence>
<dbReference type="InterPro" id="IPR005467">
    <property type="entry name" value="His_kinase_dom"/>
</dbReference>
<dbReference type="Gene3D" id="1.10.287.130">
    <property type="match status" value="1"/>
</dbReference>
<evidence type="ECO:0000256" key="8">
    <source>
        <dbReference type="ARBA" id="ARBA00022777"/>
    </source>
</evidence>
<dbReference type="PANTHER" id="PTHR42878:SF7">
    <property type="entry name" value="SENSOR HISTIDINE KINASE GLRK"/>
    <property type="match status" value="1"/>
</dbReference>
<comment type="catalytic activity">
    <reaction evidence="1">
        <text>ATP + protein L-histidine = ADP + protein N-phospho-L-histidine.</text>
        <dbReference type="EC" id="2.7.13.3"/>
    </reaction>
</comment>
<name>A0ABX7NY50_9BACT</name>
<feature type="region of interest" description="Disordered" evidence="13">
    <location>
        <begin position="777"/>
        <end position="798"/>
    </location>
</feature>
<dbReference type="RefSeq" id="WP_206722587.1">
    <property type="nucleotide sequence ID" value="NZ_CP071090.1"/>
</dbReference>
<evidence type="ECO:0000259" key="17">
    <source>
        <dbReference type="PROSITE" id="PS50113"/>
    </source>
</evidence>
<feature type="transmembrane region" description="Helical" evidence="14">
    <location>
        <begin position="235"/>
        <end position="259"/>
    </location>
</feature>
<dbReference type="InterPro" id="IPR050351">
    <property type="entry name" value="BphY/WalK/GraS-like"/>
</dbReference>
<evidence type="ECO:0000256" key="14">
    <source>
        <dbReference type="SAM" id="Phobius"/>
    </source>
</evidence>
<feature type="domain" description="Histidine kinase" evidence="15">
    <location>
        <begin position="561"/>
        <end position="778"/>
    </location>
</feature>
<keyword evidence="19" id="KW-1185">Reference proteome</keyword>
<sequence length="798" mass="85998">MSSRTVRPQSRITAAVRVLAWLAALGVIAIGALSLVGHVRHVSRLQSMVTGYPTTPPSSSLALVLGGLSLGLRLPRRGSRLRAALSVACALAMTAIGAMSLFQDVVEPTEGVDTLLAWMLGEDVAQVGRPSPLASVCLVLLGPALVLLGSRRKRATRDTLTVLAMLLALLGFNSMLLGPLLGDGTSVILSQRSMGLPASLALQLLCLGTLCARPEQGLAARVTRDSLGGFLARRLVPVAMLGPPLLAVALVLLYSAGVINHEAKLPLFATVVCAGGTGLVLMAARALDVLEAKRKQTTAALEASEARYRGLLETAPAPVLTVDARGLLRFVNAEAERVFGYRREELLGREVEVLVPEGLFGGRRLDVAPDERALHGLRKDGTEVRLEVRLSLLSDQEGTSLLALLRDVTERERYLAGVQRAHEETEVQRKLLQVVLEHAPVGVMFIDPLTGTLVSNRVAEALYGRENPAVRQSEYLPNLRHPDGRIVELAELPSTRAAATGRVVGPEEFLIVQPDGNTVPILSTAAPIPGPPGGSRGVVVSFQDLTTRYELDRLREEYVGLISHDLRGPLQVINLRASLLQRDLHARHLAREEGLTEAILRSVGWMSAMIEDLLEGSRLESRRAPLRREPKDLVRFLEEVLERDVPPDLRERFRLDVAGQVPSVWVDPARLERVLANLLGNAAKYSPPPLPVVVRARAHEAWVVVSVNDQGPGLAPEDAEHIFDKYYRTKQGSASDAKGLGLGLYISRLIVEAHGGRIWVESEPGKGAAFCFSLPVGPPREESVPGPRPDPTGPASDA</sequence>
<dbReference type="PROSITE" id="PS50109">
    <property type="entry name" value="HIS_KIN"/>
    <property type="match status" value="1"/>
</dbReference>
<dbReference type="Pfam" id="PF02518">
    <property type="entry name" value="HATPase_c"/>
    <property type="match status" value="1"/>
</dbReference>
<dbReference type="Pfam" id="PF00512">
    <property type="entry name" value="HisKA"/>
    <property type="match status" value="1"/>
</dbReference>
<dbReference type="SMART" id="SM00388">
    <property type="entry name" value="HisKA"/>
    <property type="match status" value="1"/>
</dbReference>
<evidence type="ECO:0000313" key="18">
    <source>
        <dbReference type="EMBL" id="QSQ21008.1"/>
    </source>
</evidence>
<keyword evidence="6 14" id="KW-0812">Transmembrane</keyword>
<evidence type="ECO:0000256" key="6">
    <source>
        <dbReference type="ARBA" id="ARBA00022692"/>
    </source>
</evidence>
<dbReference type="EMBL" id="CP071090">
    <property type="protein sequence ID" value="QSQ21008.1"/>
    <property type="molecule type" value="Genomic_DNA"/>
</dbReference>
<keyword evidence="10 14" id="KW-1133">Transmembrane helix</keyword>
<keyword evidence="5" id="KW-0808">Transferase</keyword>
<evidence type="ECO:0000256" key="13">
    <source>
        <dbReference type="SAM" id="MobiDB-lite"/>
    </source>
</evidence>
<evidence type="ECO:0000256" key="7">
    <source>
        <dbReference type="ARBA" id="ARBA00022741"/>
    </source>
</evidence>
<feature type="domain" description="PAC" evidence="17">
    <location>
        <begin position="505"/>
        <end position="557"/>
    </location>
</feature>
<organism evidence="18 19">
    <name type="scientific">Pyxidicoccus parkwayensis</name>
    <dbReference type="NCBI Taxonomy" id="2813578"/>
    <lineage>
        <taxon>Bacteria</taxon>
        <taxon>Pseudomonadati</taxon>
        <taxon>Myxococcota</taxon>
        <taxon>Myxococcia</taxon>
        <taxon>Myxococcales</taxon>
        <taxon>Cystobacterineae</taxon>
        <taxon>Myxococcaceae</taxon>
        <taxon>Pyxidicoccus</taxon>
    </lineage>
</organism>
<dbReference type="Pfam" id="PF00989">
    <property type="entry name" value="PAS"/>
    <property type="match status" value="1"/>
</dbReference>
<evidence type="ECO:0000256" key="12">
    <source>
        <dbReference type="ARBA" id="ARBA00023136"/>
    </source>
</evidence>
<dbReference type="CDD" id="cd00082">
    <property type="entry name" value="HisKA"/>
    <property type="match status" value="1"/>
</dbReference>
<dbReference type="Gene3D" id="3.30.450.20">
    <property type="entry name" value="PAS domain"/>
    <property type="match status" value="2"/>
</dbReference>
<dbReference type="NCBIfam" id="TIGR00229">
    <property type="entry name" value="sensory_box"/>
    <property type="match status" value="1"/>
</dbReference>
<keyword evidence="8" id="KW-0418">Kinase</keyword>
<dbReference type="InterPro" id="IPR004358">
    <property type="entry name" value="Sig_transdc_His_kin-like_C"/>
</dbReference>
<keyword evidence="9" id="KW-0067">ATP-binding</keyword>
<dbReference type="Gene3D" id="3.30.565.10">
    <property type="entry name" value="Histidine kinase-like ATPase, C-terminal domain"/>
    <property type="match status" value="1"/>
</dbReference>
<dbReference type="InterPro" id="IPR003594">
    <property type="entry name" value="HATPase_dom"/>
</dbReference>
<feature type="transmembrane region" description="Helical" evidence="14">
    <location>
        <begin position="12"/>
        <end position="36"/>
    </location>
</feature>
<dbReference type="EC" id="2.7.13.3" evidence="3"/>
<evidence type="ECO:0000256" key="5">
    <source>
        <dbReference type="ARBA" id="ARBA00022679"/>
    </source>
</evidence>
<keyword evidence="7" id="KW-0547">Nucleotide-binding</keyword>
<dbReference type="CDD" id="cd00075">
    <property type="entry name" value="HATPase"/>
    <property type="match status" value="1"/>
</dbReference>
<dbReference type="SUPFAM" id="SSF47384">
    <property type="entry name" value="Homodimeric domain of signal transducing histidine kinase"/>
    <property type="match status" value="1"/>
</dbReference>
<feature type="transmembrane region" description="Helical" evidence="14">
    <location>
        <begin position="56"/>
        <end position="74"/>
    </location>
</feature>
<keyword evidence="12 14" id="KW-0472">Membrane</keyword>
<dbReference type="PRINTS" id="PR00344">
    <property type="entry name" value="BCTRLSENSOR"/>
</dbReference>
<dbReference type="SUPFAM" id="SSF55874">
    <property type="entry name" value="ATPase domain of HSP90 chaperone/DNA topoisomerase II/histidine kinase"/>
    <property type="match status" value="1"/>
</dbReference>
<evidence type="ECO:0000256" key="4">
    <source>
        <dbReference type="ARBA" id="ARBA00022553"/>
    </source>
</evidence>
<dbReference type="SMART" id="SM00387">
    <property type="entry name" value="HATPase_c"/>
    <property type="match status" value="1"/>
</dbReference>
<dbReference type="InterPro" id="IPR001610">
    <property type="entry name" value="PAC"/>
</dbReference>
<dbReference type="SMART" id="SM00086">
    <property type="entry name" value="PAC"/>
    <property type="match status" value="2"/>
</dbReference>
<dbReference type="CDD" id="cd00130">
    <property type="entry name" value="PAS"/>
    <property type="match status" value="2"/>
</dbReference>
<feature type="domain" description="PAS" evidence="16">
    <location>
        <begin position="304"/>
        <end position="357"/>
    </location>
</feature>
<evidence type="ECO:0000256" key="1">
    <source>
        <dbReference type="ARBA" id="ARBA00000085"/>
    </source>
</evidence>
<dbReference type="InterPro" id="IPR013767">
    <property type="entry name" value="PAS_fold"/>
</dbReference>
<keyword evidence="4" id="KW-0597">Phosphoprotein</keyword>
<evidence type="ECO:0000259" key="16">
    <source>
        <dbReference type="PROSITE" id="PS50112"/>
    </source>
</evidence>
<evidence type="ECO:0000256" key="2">
    <source>
        <dbReference type="ARBA" id="ARBA00004141"/>
    </source>
</evidence>
<dbReference type="InterPro" id="IPR036890">
    <property type="entry name" value="HATPase_C_sf"/>
</dbReference>
<dbReference type="InterPro" id="IPR000014">
    <property type="entry name" value="PAS"/>
</dbReference>
<proteinExistence type="predicted"/>
<dbReference type="PROSITE" id="PS50113">
    <property type="entry name" value="PAC"/>
    <property type="match status" value="2"/>
</dbReference>
<feature type="domain" description="PAC" evidence="17">
    <location>
        <begin position="370"/>
        <end position="420"/>
    </location>
</feature>
<evidence type="ECO:0000256" key="9">
    <source>
        <dbReference type="ARBA" id="ARBA00022840"/>
    </source>
</evidence>
<evidence type="ECO:0000259" key="15">
    <source>
        <dbReference type="PROSITE" id="PS50109"/>
    </source>
</evidence>
<evidence type="ECO:0000256" key="11">
    <source>
        <dbReference type="ARBA" id="ARBA00023012"/>
    </source>
</evidence>
<dbReference type="PROSITE" id="PS50112">
    <property type="entry name" value="PAS"/>
    <property type="match status" value="1"/>
</dbReference>
<dbReference type="SUPFAM" id="SSF55785">
    <property type="entry name" value="PYP-like sensor domain (PAS domain)"/>
    <property type="match status" value="2"/>
</dbReference>
<feature type="transmembrane region" description="Helical" evidence="14">
    <location>
        <begin position="160"/>
        <end position="182"/>
    </location>
</feature>
<gene>
    <name evidence="18" type="ORF">JY651_38280</name>
</gene>
<dbReference type="InterPro" id="IPR035965">
    <property type="entry name" value="PAS-like_dom_sf"/>
</dbReference>
<evidence type="ECO:0000313" key="19">
    <source>
        <dbReference type="Proteomes" id="UP000662747"/>
    </source>
</evidence>
<dbReference type="InterPro" id="IPR003661">
    <property type="entry name" value="HisK_dim/P_dom"/>
</dbReference>